<sequence length="318" mass="35801">MPKTDSTNMLRFLDVLLKHGNFTRAAKDLYISQPYLTQTIKNAEKELGIQIINREISPLALTPAGRVYYQYLTNLENQKDLFHKKISQYTAPDHPVIRLGVLPSLGYYLLPLVLPDFLQVHPEIKIELTEAISERNEQRLLHGELDFLLGQNPETIAPGLEIYDRGRDGYYAIIPSTSAFYQPNQDFINPGSIDINALLHEPLILSPRGSSIRRQVDYLLQKYDVEPEVVVESANTFTIAKLAEKGLGVTFLPDSIVMKPAGDRYNLYPLPASLLSLNYFIAVRTNRPPLSPSEHDLITIFLTNLEASLAEIASLSPN</sequence>
<accession>A0ABW1S270</accession>
<dbReference type="Pfam" id="PF00126">
    <property type="entry name" value="HTH_1"/>
    <property type="match status" value="1"/>
</dbReference>
<evidence type="ECO:0000256" key="2">
    <source>
        <dbReference type="ARBA" id="ARBA00023015"/>
    </source>
</evidence>
<dbReference type="EMBL" id="JBHSSC010000041">
    <property type="protein sequence ID" value="MFC6181794.1"/>
    <property type="molecule type" value="Genomic_DNA"/>
</dbReference>
<feature type="domain" description="HTH lysR-type" evidence="5">
    <location>
        <begin position="5"/>
        <end position="62"/>
    </location>
</feature>
<evidence type="ECO:0000259" key="5">
    <source>
        <dbReference type="PROSITE" id="PS50931"/>
    </source>
</evidence>
<keyword evidence="2" id="KW-0805">Transcription regulation</keyword>
<dbReference type="InterPro" id="IPR000847">
    <property type="entry name" value="LysR_HTH_N"/>
</dbReference>
<dbReference type="PROSITE" id="PS50931">
    <property type="entry name" value="HTH_LYSR"/>
    <property type="match status" value="1"/>
</dbReference>
<dbReference type="Proteomes" id="UP001596282">
    <property type="component" value="Unassembled WGS sequence"/>
</dbReference>
<evidence type="ECO:0000313" key="6">
    <source>
        <dbReference type="EMBL" id="MFC6181794.1"/>
    </source>
</evidence>
<dbReference type="Gene3D" id="3.40.190.290">
    <property type="match status" value="1"/>
</dbReference>
<dbReference type="InterPro" id="IPR005119">
    <property type="entry name" value="LysR_subst-bd"/>
</dbReference>
<evidence type="ECO:0000256" key="4">
    <source>
        <dbReference type="ARBA" id="ARBA00023163"/>
    </source>
</evidence>
<dbReference type="InterPro" id="IPR036390">
    <property type="entry name" value="WH_DNA-bd_sf"/>
</dbReference>
<dbReference type="InterPro" id="IPR050950">
    <property type="entry name" value="HTH-type_LysR_regulators"/>
</dbReference>
<comment type="similarity">
    <text evidence="1">Belongs to the LysR transcriptional regulatory family.</text>
</comment>
<dbReference type="SUPFAM" id="SSF46785">
    <property type="entry name" value="Winged helix' DNA-binding domain"/>
    <property type="match status" value="1"/>
</dbReference>
<dbReference type="Gene3D" id="1.10.10.10">
    <property type="entry name" value="Winged helix-like DNA-binding domain superfamily/Winged helix DNA-binding domain"/>
    <property type="match status" value="1"/>
</dbReference>
<evidence type="ECO:0000256" key="1">
    <source>
        <dbReference type="ARBA" id="ARBA00009437"/>
    </source>
</evidence>
<proteinExistence type="inferred from homology"/>
<dbReference type="RefSeq" id="WP_137628072.1">
    <property type="nucleotide sequence ID" value="NZ_BJDJ01000005.1"/>
</dbReference>
<keyword evidence="7" id="KW-1185">Reference proteome</keyword>
<dbReference type="CDD" id="cd05466">
    <property type="entry name" value="PBP2_LTTR_substrate"/>
    <property type="match status" value="1"/>
</dbReference>
<protein>
    <submittedName>
        <fullName evidence="6">LysR family transcriptional regulator</fullName>
    </submittedName>
</protein>
<evidence type="ECO:0000256" key="3">
    <source>
        <dbReference type="ARBA" id="ARBA00023125"/>
    </source>
</evidence>
<organism evidence="6 7">
    <name type="scientific">Lactiplantibacillus daowaiensis</name>
    <dbReference type="NCBI Taxonomy" id="2559918"/>
    <lineage>
        <taxon>Bacteria</taxon>
        <taxon>Bacillati</taxon>
        <taxon>Bacillota</taxon>
        <taxon>Bacilli</taxon>
        <taxon>Lactobacillales</taxon>
        <taxon>Lactobacillaceae</taxon>
        <taxon>Lactiplantibacillus</taxon>
    </lineage>
</organism>
<reference evidence="7" key="1">
    <citation type="journal article" date="2019" name="Int. J. Syst. Evol. Microbiol.">
        <title>The Global Catalogue of Microorganisms (GCM) 10K type strain sequencing project: providing services to taxonomists for standard genome sequencing and annotation.</title>
        <authorList>
            <consortium name="The Broad Institute Genomics Platform"/>
            <consortium name="The Broad Institute Genome Sequencing Center for Infectious Disease"/>
            <person name="Wu L."/>
            <person name="Ma J."/>
        </authorList>
    </citation>
    <scope>NUCLEOTIDE SEQUENCE [LARGE SCALE GENOMIC DNA]</scope>
    <source>
        <strain evidence="7">CCM 8933</strain>
    </source>
</reference>
<dbReference type="Pfam" id="PF03466">
    <property type="entry name" value="LysR_substrate"/>
    <property type="match status" value="1"/>
</dbReference>
<evidence type="ECO:0000313" key="7">
    <source>
        <dbReference type="Proteomes" id="UP001596282"/>
    </source>
</evidence>
<name>A0ABW1S270_9LACO</name>
<comment type="caution">
    <text evidence="6">The sequence shown here is derived from an EMBL/GenBank/DDBJ whole genome shotgun (WGS) entry which is preliminary data.</text>
</comment>
<gene>
    <name evidence="6" type="ORF">ACFP5Y_11215</name>
</gene>
<keyword evidence="4" id="KW-0804">Transcription</keyword>
<dbReference type="PANTHER" id="PTHR30419">
    <property type="entry name" value="HTH-TYPE TRANSCRIPTIONAL REGULATOR YBHD"/>
    <property type="match status" value="1"/>
</dbReference>
<dbReference type="PRINTS" id="PR00039">
    <property type="entry name" value="HTHLYSR"/>
</dbReference>
<keyword evidence="3" id="KW-0238">DNA-binding</keyword>
<dbReference type="InterPro" id="IPR036388">
    <property type="entry name" value="WH-like_DNA-bd_sf"/>
</dbReference>
<dbReference type="SUPFAM" id="SSF53850">
    <property type="entry name" value="Periplasmic binding protein-like II"/>
    <property type="match status" value="1"/>
</dbReference>